<feature type="transmembrane region" description="Helical" evidence="1">
    <location>
        <begin position="77"/>
        <end position="97"/>
    </location>
</feature>
<dbReference type="Proteomes" id="UP000198505">
    <property type="component" value="Unassembled WGS sequence"/>
</dbReference>
<accession>A0A1H9WQ63</accession>
<proteinExistence type="predicted"/>
<evidence type="ECO:0000313" key="3">
    <source>
        <dbReference type="Proteomes" id="UP000198505"/>
    </source>
</evidence>
<feature type="transmembrane region" description="Helical" evidence="1">
    <location>
        <begin position="117"/>
        <end position="135"/>
    </location>
</feature>
<feature type="transmembrane region" description="Helical" evidence="1">
    <location>
        <begin position="12"/>
        <end position="29"/>
    </location>
</feature>
<keyword evidence="1" id="KW-0812">Transmembrane</keyword>
<keyword evidence="1" id="KW-0472">Membrane</keyword>
<feature type="transmembrane region" description="Helical" evidence="1">
    <location>
        <begin position="41"/>
        <end position="65"/>
    </location>
</feature>
<protein>
    <submittedName>
        <fullName evidence="2">Uncharacterized protein</fullName>
    </submittedName>
</protein>
<evidence type="ECO:0000256" key="1">
    <source>
        <dbReference type="SAM" id="Phobius"/>
    </source>
</evidence>
<evidence type="ECO:0000313" key="2">
    <source>
        <dbReference type="EMBL" id="SES36005.1"/>
    </source>
</evidence>
<keyword evidence="3" id="KW-1185">Reference proteome</keyword>
<dbReference type="RefSeq" id="WP_092831035.1">
    <property type="nucleotide sequence ID" value="NZ_FOGS01000019.1"/>
</dbReference>
<name>A0A1H9WQ63_9GAMM</name>
<reference evidence="3" key="1">
    <citation type="submission" date="2016-10" db="EMBL/GenBank/DDBJ databases">
        <authorList>
            <person name="Varghese N."/>
            <person name="Submissions S."/>
        </authorList>
    </citation>
    <scope>NUCLEOTIDE SEQUENCE [LARGE SCALE GENOMIC DNA]</scope>
    <source>
        <strain evidence="3">CGMCC 1.6495</strain>
    </source>
</reference>
<sequence length="136" mass="15403">MFTEIFKTIRGIKPFFLLVIFFTLSLMVFDEGVALLDNPIAWRSLLIPFMACFAYGLAWGWVFFVIKASHILPQEDLANLGFLVACSVMVFALLITFSYLSNNHGSISLEIFKKPEFIYTCTLYIMSMVAFDVAAS</sequence>
<gene>
    <name evidence="2" type="ORF">SAMN04487958_11928</name>
</gene>
<dbReference type="EMBL" id="FOGS01000019">
    <property type="protein sequence ID" value="SES36005.1"/>
    <property type="molecule type" value="Genomic_DNA"/>
</dbReference>
<dbReference type="AlphaFoldDB" id="A0A1H9WQ63"/>
<keyword evidence="1" id="KW-1133">Transmembrane helix</keyword>
<organism evidence="2 3">
    <name type="scientific">Vreelandella subterranea</name>
    <dbReference type="NCBI Taxonomy" id="416874"/>
    <lineage>
        <taxon>Bacteria</taxon>
        <taxon>Pseudomonadati</taxon>
        <taxon>Pseudomonadota</taxon>
        <taxon>Gammaproteobacteria</taxon>
        <taxon>Oceanospirillales</taxon>
        <taxon>Halomonadaceae</taxon>
        <taxon>Vreelandella</taxon>
    </lineage>
</organism>
<dbReference type="STRING" id="416874.SAMN04487958_11928"/>